<protein>
    <recommendedName>
        <fullName evidence="7">Cadherin domain-containing protein</fullName>
    </recommendedName>
</protein>
<evidence type="ECO:0000256" key="3">
    <source>
        <dbReference type="ARBA" id="ARBA00023180"/>
    </source>
</evidence>
<evidence type="ECO:0008006" key="7">
    <source>
        <dbReference type="Google" id="ProtNLM"/>
    </source>
</evidence>
<dbReference type="Pfam" id="PF16184">
    <property type="entry name" value="Cadherin_3"/>
    <property type="match status" value="2"/>
</dbReference>
<dbReference type="PROSITE" id="PS51854">
    <property type="entry name" value="CSPG"/>
    <property type="match status" value="1"/>
</dbReference>
<evidence type="ECO:0000256" key="2">
    <source>
        <dbReference type="ARBA" id="ARBA00022737"/>
    </source>
</evidence>
<accession>A0A4W5KE77</accession>
<dbReference type="GO" id="GO:0009653">
    <property type="term" value="P:anatomical structure morphogenesis"/>
    <property type="evidence" value="ECO:0007669"/>
    <property type="project" value="TreeGrafter"/>
</dbReference>
<evidence type="ECO:0000256" key="1">
    <source>
        <dbReference type="ARBA" id="ARBA00022729"/>
    </source>
</evidence>
<reference evidence="5" key="2">
    <citation type="submission" date="2025-08" db="UniProtKB">
        <authorList>
            <consortium name="Ensembl"/>
        </authorList>
    </citation>
    <scope>IDENTIFICATION</scope>
</reference>
<dbReference type="InterPro" id="IPR039005">
    <property type="entry name" value="CSPG_rpt"/>
</dbReference>
<name>A0A4W5KE77_9TELE</name>
<dbReference type="Proteomes" id="UP000314982">
    <property type="component" value="Unassembled WGS sequence"/>
</dbReference>
<evidence type="ECO:0000313" key="5">
    <source>
        <dbReference type="Ensembl" id="ENSHHUP00000008800.1"/>
    </source>
</evidence>
<organism evidence="5 6">
    <name type="scientific">Hucho hucho</name>
    <name type="common">huchen</name>
    <dbReference type="NCBI Taxonomy" id="62062"/>
    <lineage>
        <taxon>Eukaryota</taxon>
        <taxon>Metazoa</taxon>
        <taxon>Chordata</taxon>
        <taxon>Craniata</taxon>
        <taxon>Vertebrata</taxon>
        <taxon>Euteleostomi</taxon>
        <taxon>Actinopterygii</taxon>
        <taxon>Neopterygii</taxon>
        <taxon>Teleostei</taxon>
        <taxon>Protacanthopterygii</taxon>
        <taxon>Salmoniformes</taxon>
        <taxon>Salmonidae</taxon>
        <taxon>Salmoninae</taxon>
        <taxon>Hucho</taxon>
    </lineage>
</organism>
<dbReference type="PANTHER" id="PTHR45739:SF4">
    <property type="entry name" value="FRAS1-RELATED EXTRACELLULAR MATRIX PROTEIN 2"/>
    <property type="match status" value="1"/>
</dbReference>
<dbReference type="InterPro" id="IPR051561">
    <property type="entry name" value="FRAS1_ECM"/>
</dbReference>
<feature type="repeat" description="CSPG" evidence="4">
    <location>
        <begin position="54"/>
        <end position="146"/>
    </location>
</feature>
<proteinExistence type="predicted"/>
<reference evidence="5" key="3">
    <citation type="submission" date="2025-09" db="UniProtKB">
        <authorList>
            <consortium name="Ensembl"/>
        </authorList>
    </citation>
    <scope>IDENTIFICATION</scope>
</reference>
<dbReference type="GeneTree" id="ENSGT00940000155313"/>
<sequence>MNFTQDDLDSGLIHYLHTGLGGVRDLIKFDVTDGVNPLIDRYFYVTVGGVDAVFPVVVVNRGVSLKEGGRALLTTDLLSTSDLNSPDERLIFTLTRDPARGRLEVTDRPGIAVTTFTQLQLAGSKVFYVHTAEDEARMDSFQFQITDGRNVVYRTFRVSITDVDNKKPVLTIHR</sequence>
<dbReference type="AlphaFoldDB" id="A0A4W5KE77"/>
<evidence type="ECO:0000313" key="6">
    <source>
        <dbReference type="Proteomes" id="UP000314982"/>
    </source>
</evidence>
<dbReference type="STRING" id="62062.ENSHHUP00000008800"/>
<keyword evidence="3" id="KW-0325">Glycoprotein</keyword>
<evidence type="ECO:0000256" key="4">
    <source>
        <dbReference type="PROSITE-ProRule" id="PRU01201"/>
    </source>
</evidence>
<keyword evidence="2" id="KW-0677">Repeat</keyword>
<keyword evidence="6" id="KW-1185">Reference proteome</keyword>
<keyword evidence="1" id="KW-0732">Signal</keyword>
<reference evidence="6" key="1">
    <citation type="submission" date="2018-06" db="EMBL/GenBank/DDBJ databases">
        <title>Genome assembly of Danube salmon.</title>
        <authorList>
            <person name="Macqueen D.J."/>
            <person name="Gundappa M.K."/>
        </authorList>
    </citation>
    <scope>NUCLEOTIDE SEQUENCE [LARGE SCALE GENOMIC DNA]</scope>
</reference>
<dbReference type="Ensembl" id="ENSHHUT00000009063.1">
    <property type="protein sequence ID" value="ENSHHUP00000008800.1"/>
    <property type="gene ID" value="ENSHHUG00000005388.1"/>
</dbReference>
<dbReference type="PANTHER" id="PTHR45739">
    <property type="entry name" value="MATRIX PROTEIN, PUTATIVE-RELATED"/>
    <property type="match status" value="1"/>
</dbReference>